<dbReference type="Proteomes" id="UP000016638">
    <property type="component" value="Unassembled WGS sequence"/>
</dbReference>
<evidence type="ECO:0000313" key="3">
    <source>
        <dbReference type="EMBL" id="ERL06251.1"/>
    </source>
</evidence>
<dbReference type="SUPFAM" id="SSF53850">
    <property type="entry name" value="Periplasmic binding protein-like II"/>
    <property type="match status" value="1"/>
</dbReference>
<organism evidence="3 4">
    <name type="scientific">Olsenella profusa F0195</name>
    <dbReference type="NCBI Taxonomy" id="1125712"/>
    <lineage>
        <taxon>Bacteria</taxon>
        <taxon>Bacillati</taxon>
        <taxon>Actinomycetota</taxon>
        <taxon>Coriobacteriia</taxon>
        <taxon>Coriobacteriales</taxon>
        <taxon>Atopobiaceae</taxon>
        <taxon>Olsenella</taxon>
    </lineage>
</organism>
<dbReference type="Pfam" id="PF00497">
    <property type="entry name" value="SBP_bac_3"/>
    <property type="match status" value="1"/>
</dbReference>
<comment type="caution">
    <text evidence="3">The sequence shown here is derived from an EMBL/GenBank/DDBJ whole genome shotgun (WGS) entry which is preliminary data.</text>
</comment>
<dbReference type="AlphaFoldDB" id="U2V0P9"/>
<dbReference type="eggNOG" id="COG0834">
    <property type="taxonomic scope" value="Bacteria"/>
</dbReference>
<dbReference type="SMART" id="SM00062">
    <property type="entry name" value="PBPb"/>
    <property type="match status" value="1"/>
</dbReference>
<reference evidence="3 4" key="1">
    <citation type="submission" date="2013-08" db="EMBL/GenBank/DDBJ databases">
        <authorList>
            <person name="Durkin A.S."/>
            <person name="Haft D.R."/>
            <person name="McCorrison J."/>
            <person name="Torralba M."/>
            <person name="Gillis M."/>
            <person name="Haft D.H."/>
            <person name="Methe B."/>
            <person name="Sutton G."/>
            <person name="Nelson K.E."/>
        </authorList>
    </citation>
    <scope>NUCLEOTIDE SEQUENCE [LARGE SCALE GENOMIC DNA]</scope>
    <source>
        <strain evidence="3 4">F0195</strain>
    </source>
</reference>
<feature type="domain" description="Solute-binding protein family 3/N-terminal" evidence="2">
    <location>
        <begin position="82"/>
        <end position="304"/>
    </location>
</feature>
<dbReference type="PATRIC" id="fig|1125712.3.peg.2392"/>
<dbReference type="OrthoDB" id="8454826at2"/>
<dbReference type="PANTHER" id="PTHR35936:SF38">
    <property type="entry name" value="GLUTAMINE-BINDING PERIPLASMIC PROTEIN"/>
    <property type="match status" value="1"/>
</dbReference>
<accession>U2V0P9</accession>
<gene>
    <name evidence="3" type="ORF">HMPREF1316_0736</name>
</gene>
<keyword evidence="4" id="KW-1185">Reference proteome</keyword>
<dbReference type="PANTHER" id="PTHR35936">
    <property type="entry name" value="MEMBRANE-BOUND LYTIC MUREIN TRANSGLYCOSYLASE F"/>
    <property type="match status" value="1"/>
</dbReference>
<dbReference type="EMBL" id="AWEZ01000069">
    <property type="protein sequence ID" value="ERL06251.1"/>
    <property type="molecule type" value="Genomic_DNA"/>
</dbReference>
<sequence>MNTDSTDMHATAGGAGAGLSRRTFLRLSGMAALGTAGAGILAGCGPSTETDDKGASQSSSAAGFGDNGTMRVGMEVAYPPYNFQVSEESDNTIPVEGQDGAYADGYDIVFAKKIGEALGLTPVAVKMEFSGLVEGLTNGTIDIICGGMTATDERRQSIDFSDPYWDGHYGLLVKKGSPYEHATSFADFKGASVLGQRDTLLDDVIDEIDGVNHLTPVDSVPAQLSNLNQGTCDAITYDVENAKGLLAANPDLAQVEFDGNPILFSEDAPINAGIAKGHDDVLAKIDDAINAVPQDERQAYWDAVQERLPE</sequence>
<dbReference type="Gene3D" id="3.40.190.10">
    <property type="entry name" value="Periplasmic binding protein-like II"/>
    <property type="match status" value="2"/>
</dbReference>
<dbReference type="PROSITE" id="PS51318">
    <property type="entry name" value="TAT"/>
    <property type="match status" value="1"/>
</dbReference>
<evidence type="ECO:0000256" key="1">
    <source>
        <dbReference type="ARBA" id="ARBA00022729"/>
    </source>
</evidence>
<evidence type="ECO:0000313" key="4">
    <source>
        <dbReference type="Proteomes" id="UP000016638"/>
    </source>
</evidence>
<keyword evidence="1" id="KW-0732">Signal</keyword>
<dbReference type="RefSeq" id="WP_021727307.1">
    <property type="nucleotide sequence ID" value="NZ_AWEZ01000069.1"/>
</dbReference>
<name>U2V0P9_9ACTN</name>
<evidence type="ECO:0000259" key="2">
    <source>
        <dbReference type="SMART" id="SM00062"/>
    </source>
</evidence>
<protein>
    <submittedName>
        <fullName evidence="3">ABC transporter, substrate-binding protein, family 3</fullName>
    </submittedName>
</protein>
<dbReference type="InterPro" id="IPR006311">
    <property type="entry name" value="TAT_signal"/>
</dbReference>
<proteinExistence type="predicted"/>
<dbReference type="STRING" id="1125712.HMPREF1316_0736"/>
<dbReference type="InterPro" id="IPR001638">
    <property type="entry name" value="Solute-binding_3/MltF_N"/>
</dbReference>